<reference evidence="2 3" key="1">
    <citation type="submission" date="2020-09" db="EMBL/GenBank/DDBJ databases">
        <title>De no assembly of potato wild relative species, Solanum commersonii.</title>
        <authorList>
            <person name="Cho K."/>
        </authorList>
    </citation>
    <scope>NUCLEOTIDE SEQUENCE [LARGE SCALE GENOMIC DNA]</scope>
    <source>
        <strain evidence="2">LZ3.2</strain>
        <tissue evidence="2">Leaf</tissue>
    </source>
</reference>
<dbReference type="Proteomes" id="UP000824120">
    <property type="component" value="Chromosome 5"/>
</dbReference>
<keyword evidence="3" id="KW-1185">Reference proteome</keyword>
<evidence type="ECO:0000256" key="1">
    <source>
        <dbReference type="SAM" id="MobiDB-lite"/>
    </source>
</evidence>
<dbReference type="AlphaFoldDB" id="A0A9J5YWI9"/>
<dbReference type="EMBL" id="JACXVP010000005">
    <property type="protein sequence ID" value="KAG5604937.1"/>
    <property type="molecule type" value="Genomic_DNA"/>
</dbReference>
<feature type="compositionally biased region" description="Polar residues" evidence="1">
    <location>
        <begin position="48"/>
        <end position="64"/>
    </location>
</feature>
<protein>
    <submittedName>
        <fullName evidence="2">Uncharacterized protein</fullName>
    </submittedName>
</protein>
<gene>
    <name evidence="2" type="ORF">H5410_026429</name>
</gene>
<accession>A0A9J5YWI9</accession>
<name>A0A9J5YWI9_SOLCO</name>
<proteinExistence type="predicted"/>
<feature type="region of interest" description="Disordered" evidence="1">
    <location>
        <begin position="31"/>
        <end position="64"/>
    </location>
</feature>
<comment type="caution">
    <text evidence="2">The sequence shown here is derived from an EMBL/GenBank/DDBJ whole genome shotgun (WGS) entry which is preliminary data.</text>
</comment>
<evidence type="ECO:0000313" key="3">
    <source>
        <dbReference type="Proteomes" id="UP000824120"/>
    </source>
</evidence>
<evidence type="ECO:0000313" key="2">
    <source>
        <dbReference type="EMBL" id="KAG5604937.1"/>
    </source>
</evidence>
<sequence>MIRACDEVTKDAPVRRCERLLWMNSEETELTAPNKNKNEQRKYKSKSNKINQENETTSSDLLSQKHQYYTTERISNGKSLVATPSVEKLGLEVIIDSSARETTPLKGCEIGDWISVCNRRLRKCVEDYKGSTAGEEFSKSLRKSRNGSFH</sequence>
<organism evidence="2 3">
    <name type="scientific">Solanum commersonii</name>
    <name type="common">Commerson's wild potato</name>
    <name type="synonym">Commerson's nightshade</name>
    <dbReference type="NCBI Taxonomy" id="4109"/>
    <lineage>
        <taxon>Eukaryota</taxon>
        <taxon>Viridiplantae</taxon>
        <taxon>Streptophyta</taxon>
        <taxon>Embryophyta</taxon>
        <taxon>Tracheophyta</taxon>
        <taxon>Spermatophyta</taxon>
        <taxon>Magnoliopsida</taxon>
        <taxon>eudicotyledons</taxon>
        <taxon>Gunneridae</taxon>
        <taxon>Pentapetalae</taxon>
        <taxon>asterids</taxon>
        <taxon>lamiids</taxon>
        <taxon>Solanales</taxon>
        <taxon>Solanaceae</taxon>
        <taxon>Solanoideae</taxon>
        <taxon>Solaneae</taxon>
        <taxon>Solanum</taxon>
    </lineage>
</organism>